<accession>A0ACC1YN93</accession>
<sequence length="1199" mass="135320">MAVDTNFASSLLEKVKIEDPWLPPRTWESIPSQSGQHCSSSSRDRHRLDCDTSSLSEASLVRLALNALQGVHSSLISIEKLAAAFCSSPADRTIHRIPSLWNRSSSTHALGKILKSLGCSVLSIRHLLLQVEKVLEGYMGALDTLNASIGLRRSLKNLDVLSLVSSEDGCLTSVVQSKVTLLEVYLHTRELRTQIESLGNICSLHGIALSFSESSSEDLTAKATLGFHKFWRGGDLLTYLYTQLKVADPSHRSLLKFLFVRSCEPYCGFIRSWIFKAEINDPYKEFIVEYVNNFPDDQQCKTHNSVDFPPANIRERDGVSIPCFLKSFLIPLVRAGQQLEVLMKLLELFDCVFPGDHTYMDILPCWSGFSSNHPLYASPMTFGKGNIEIMVAARNSYYEKMQRKLENLLSKLEISYQQVVSHNAAPVFLGNGGSLETSVSFELNDRQTIPSMVDERVSNLAIGSKDFDDSSAKDKFFYGGDTSESSECSSLSGSEEQSEAEQQIEHPNSLFGTEKYFSALSFSRSTPNSNPLQKYLQSEKSGHKERDSHEICESTDALALFMLTQHKRKILSSSGPEASKESHLSSRDSHYTHSLVSNCWPLGGLLENPFCIDRGCGNDPEMHLSASGLKGCKGNIQVSKEGVSNSKTLGNDNAFTEEILGEGQLHNGYGTSNLFSMQGLKLNYSGNIFSINPMLTRNTLFHQTGKSGERCTTDLGQSFPYFDFSSVEDACKVCVEKLTVGSRQAVFKDSSQSAISTKGDLFNEQGYTVHEILLDNTKGSCVYPHLDLKDHDKNLVATNISSTSSWESLLYTSNNIDNTTVKDHRQEFSAIFEIPLDFIIDKCLLQEILLQYKYVSRLTIKLLEEGFDLYEHLLALRRYHFMEFADWADLFIMSLRHHSWCVTEADYRVSEIQGILELSVQRSSCEQDQNKSRLFVYIKEDGTLPLSTSSTGVRSFNFLGLGYQVNWPVNIVLTPCSMKIYADIFSFLIQLKLAVFSLNDVWCSLKDLMHFINQNRHSTQHEREVGHFNLLIKLRQQVNHFVSTLQQYVHSQLSHVSWCKFLHSLKHKVKDMMDLESVHMAYLSDSLDICFLSDETRVVAGIIEGILQCALDFRSCLTRGMWDIELDQDDFVGKLSRINVSQVLAIKQKFDKNLKELHLCYLKSPKHGEFGLSHFWAYLNYNEHYSDTSNRMPHFTFSL</sequence>
<organism evidence="1 2">
    <name type="scientific">Melia azedarach</name>
    <name type="common">Chinaberry tree</name>
    <dbReference type="NCBI Taxonomy" id="155640"/>
    <lineage>
        <taxon>Eukaryota</taxon>
        <taxon>Viridiplantae</taxon>
        <taxon>Streptophyta</taxon>
        <taxon>Embryophyta</taxon>
        <taxon>Tracheophyta</taxon>
        <taxon>Spermatophyta</taxon>
        <taxon>Magnoliopsida</taxon>
        <taxon>eudicotyledons</taxon>
        <taxon>Gunneridae</taxon>
        <taxon>Pentapetalae</taxon>
        <taxon>rosids</taxon>
        <taxon>malvids</taxon>
        <taxon>Sapindales</taxon>
        <taxon>Meliaceae</taxon>
        <taxon>Melia</taxon>
    </lineage>
</organism>
<dbReference type="Proteomes" id="UP001164539">
    <property type="component" value="Chromosome 2"/>
</dbReference>
<evidence type="ECO:0000313" key="2">
    <source>
        <dbReference type="Proteomes" id="UP001164539"/>
    </source>
</evidence>
<proteinExistence type="predicted"/>
<dbReference type="EMBL" id="CM051395">
    <property type="protein sequence ID" value="KAJ4724639.1"/>
    <property type="molecule type" value="Genomic_DNA"/>
</dbReference>
<gene>
    <name evidence="1" type="ORF">OWV82_003606</name>
</gene>
<protein>
    <submittedName>
        <fullName evidence="1">Gamma-tubulin complex component</fullName>
    </submittedName>
</protein>
<reference evidence="1 2" key="1">
    <citation type="journal article" date="2023" name="Science">
        <title>Complex scaffold remodeling in plant triterpene biosynthesis.</title>
        <authorList>
            <person name="De La Pena R."/>
            <person name="Hodgson H."/>
            <person name="Liu J.C."/>
            <person name="Stephenson M.J."/>
            <person name="Martin A.C."/>
            <person name="Owen C."/>
            <person name="Harkess A."/>
            <person name="Leebens-Mack J."/>
            <person name="Jimenez L.E."/>
            <person name="Osbourn A."/>
            <person name="Sattely E.S."/>
        </authorList>
    </citation>
    <scope>NUCLEOTIDE SEQUENCE [LARGE SCALE GENOMIC DNA]</scope>
    <source>
        <strain evidence="2">cv. JPN11</strain>
        <tissue evidence="1">Leaf</tissue>
    </source>
</reference>
<keyword evidence="2" id="KW-1185">Reference proteome</keyword>
<evidence type="ECO:0000313" key="1">
    <source>
        <dbReference type="EMBL" id="KAJ4724639.1"/>
    </source>
</evidence>
<comment type="caution">
    <text evidence="1">The sequence shown here is derived from an EMBL/GenBank/DDBJ whole genome shotgun (WGS) entry which is preliminary data.</text>
</comment>
<name>A0ACC1YN93_MELAZ</name>